<dbReference type="EMBL" id="LR812637">
    <property type="protein sequence ID" value="CAC5429138.1"/>
    <property type="molecule type" value="Genomic_DNA"/>
</dbReference>
<dbReference type="Proteomes" id="UP000601710">
    <property type="component" value="Chromosome 17"/>
</dbReference>
<evidence type="ECO:0000313" key="2">
    <source>
        <dbReference type="EMBL" id="CAC5429138.1"/>
    </source>
</evidence>
<protein>
    <submittedName>
        <fullName evidence="2">Hypothetical_protein</fullName>
    </submittedName>
</protein>
<dbReference type="VEuPathDB" id="TriTrypDB:LDHU3_17.1270"/>
<dbReference type="AlphaFoldDB" id="A0A6J8FCG1"/>
<organism evidence="2 3">
    <name type="scientific">Leishmania donovani</name>
    <dbReference type="NCBI Taxonomy" id="5661"/>
    <lineage>
        <taxon>Eukaryota</taxon>
        <taxon>Discoba</taxon>
        <taxon>Euglenozoa</taxon>
        <taxon>Kinetoplastea</taxon>
        <taxon>Metakinetoplastina</taxon>
        <taxon>Trypanosomatida</taxon>
        <taxon>Trypanosomatidae</taxon>
        <taxon>Leishmaniinae</taxon>
        <taxon>Leishmania</taxon>
    </lineage>
</organism>
<reference evidence="2" key="1">
    <citation type="submission" date="2020-06" db="EMBL/GenBank/DDBJ databases">
        <authorList>
            <person name="Camacho E."/>
            <person name="Gonzalez-de la Fuente S."/>
            <person name="Rastrojo A."/>
            <person name="Peiro-Pastor R."/>
            <person name="Solana JC."/>
            <person name="Tabera L."/>
            <person name="Gamarro F."/>
            <person name="Carrasco-Ramiro F."/>
            <person name="Requena JM."/>
            <person name="Aguado B."/>
        </authorList>
    </citation>
    <scope>NUCLEOTIDE SEQUENCE</scope>
</reference>
<dbReference type="VEuPathDB" id="TriTrypDB:LdCL_170012500"/>
<accession>A0A6J8FCG1</accession>
<sequence length="153" mass="16382">MRSRSTLEPPTLPCHRPPVAWREAAVDTRRRGTAPTRASQHGLCLEPSPPTRLAVPPHSRSPFVPVAAWCISRGGAGSLHRWAARAGRDVLESRWRLVDRMDGAGVLAVSGRSDATPSRMWPSASVAMRRPDFATSQALGPVTAGSGSGTWQG</sequence>
<proteinExistence type="predicted"/>
<name>A0A6J8FCG1_LEIDO</name>
<evidence type="ECO:0000313" key="3">
    <source>
        <dbReference type="Proteomes" id="UP000601710"/>
    </source>
</evidence>
<feature type="region of interest" description="Disordered" evidence="1">
    <location>
        <begin position="1"/>
        <end position="58"/>
    </location>
</feature>
<evidence type="ECO:0000256" key="1">
    <source>
        <dbReference type="SAM" id="MobiDB-lite"/>
    </source>
</evidence>
<gene>
    <name evidence="2" type="ORF">LDHU3_17.1270</name>
</gene>